<name>A0A023FDI6_AMBCJ</name>
<accession>A0A023FDI6</accession>
<sequence length="90" mass="10077">MSVLTSLIGATGRCFSTMCTGLVAQSGQLLQHLALSPESQQVRGIVRKLFPRPSEHKRIAKCGFKTRMSTKNGRKILFRRMLKGRHVLSH</sequence>
<evidence type="ECO:0000256" key="1">
    <source>
        <dbReference type="ARBA" id="ARBA00010111"/>
    </source>
</evidence>
<reference evidence="6" key="1">
    <citation type="submission" date="2014-03" db="EMBL/GenBank/DDBJ databases">
        <title>The sialotranscriptome of Amblyomma triste, Amblyomma parvum and Amblyomma cajennense ticks, uncovered by 454-based RNA-seq.</title>
        <authorList>
            <person name="Garcia G.R."/>
            <person name="Gardinassi L.G."/>
            <person name="Ribeiro J.M."/>
            <person name="Anatriello E."/>
            <person name="Ferreira B.R."/>
            <person name="Moreira H.N."/>
            <person name="Mafra C."/>
            <person name="Olegario M.M."/>
            <person name="Szabo P.J."/>
            <person name="Miranda-Santos I.K."/>
            <person name="Maruyama S.R."/>
        </authorList>
    </citation>
    <scope>NUCLEOTIDE SEQUENCE</scope>
    <source>
        <strain evidence="6">Uberlandia</strain>
        <tissue evidence="6">Salivary glands</tissue>
    </source>
</reference>
<evidence type="ECO:0000256" key="2">
    <source>
        <dbReference type="ARBA" id="ARBA00022980"/>
    </source>
</evidence>
<evidence type="ECO:0000256" key="4">
    <source>
        <dbReference type="ARBA" id="ARBA00035274"/>
    </source>
</evidence>
<dbReference type="InterPro" id="IPR000271">
    <property type="entry name" value="Ribosomal_bL34"/>
</dbReference>
<comment type="similarity">
    <text evidence="1">Belongs to the bacterial ribosomal protein bL34 family.</text>
</comment>
<dbReference type="PANTHER" id="PTHR14503:SF4">
    <property type="entry name" value="LARGE RIBOSOMAL SUBUNIT PROTEIN BL34M"/>
    <property type="match status" value="1"/>
</dbReference>
<dbReference type="Pfam" id="PF00468">
    <property type="entry name" value="Ribosomal_L34"/>
    <property type="match status" value="1"/>
</dbReference>
<dbReference type="GO" id="GO:0006412">
    <property type="term" value="P:translation"/>
    <property type="evidence" value="ECO:0007669"/>
    <property type="project" value="InterPro"/>
</dbReference>
<keyword evidence="3" id="KW-0687">Ribonucleoprotein</keyword>
<protein>
    <recommendedName>
        <fullName evidence="4">Large ribosomal subunit protein bL34m</fullName>
    </recommendedName>
    <alternativeName>
        <fullName evidence="5">39S ribosomal protein L34, mitochondrial</fullName>
    </alternativeName>
</protein>
<dbReference type="PANTHER" id="PTHR14503">
    <property type="entry name" value="MITOCHONDRIAL RIBOSOMAL PROTEIN 34 FAMILY MEMBER"/>
    <property type="match status" value="1"/>
</dbReference>
<organism evidence="6">
    <name type="scientific">Amblyomma cajennense</name>
    <name type="common">Cayenne tick</name>
    <name type="synonym">Acarus cajennensis</name>
    <dbReference type="NCBI Taxonomy" id="34607"/>
    <lineage>
        <taxon>Eukaryota</taxon>
        <taxon>Metazoa</taxon>
        <taxon>Ecdysozoa</taxon>
        <taxon>Arthropoda</taxon>
        <taxon>Chelicerata</taxon>
        <taxon>Arachnida</taxon>
        <taxon>Acari</taxon>
        <taxon>Parasitiformes</taxon>
        <taxon>Ixodida</taxon>
        <taxon>Ixodoidea</taxon>
        <taxon>Ixodidae</taxon>
        <taxon>Amblyomminae</taxon>
        <taxon>Amblyomma</taxon>
    </lineage>
</organism>
<evidence type="ECO:0000256" key="5">
    <source>
        <dbReference type="ARBA" id="ARBA00035434"/>
    </source>
</evidence>
<dbReference type="FunFam" id="1.10.287.3980:FF:000001">
    <property type="entry name" value="Mitochondrial ribosomal protein L34"/>
    <property type="match status" value="1"/>
</dbReference>
<keyword evidence="2 6" id="KW-0689">Ribosomal protein</keyword>
<dbReference type="GO" id="GO:0005762">
    <property type="term" value="C:mitochondrial large ribosomal subunit"/>
    <property type="evidence" value="ECO:0007669"/>
    <property type="project" value="TreeGrafter"/>
</dbReference>
<evidence type="ECO:0000313" key="6">
    <source>
        <dbReference type="EMBL" id="JAC19390.1"/>
    </source>
</evidence>
<proteinExistence type="evidence at transcript level"/>
<dbReference type="Gene3D" id="1.10.287.3980">
    <property type="match status" value="1"/>
</dbReference>
<dbReference type="EMBL" id="GBBK01005092">
    <property type="protein sequence ID" value="JAC19390.1"/>
    <property type="molecule type" value="mRNA"/>
</dbReference>
<dbReference type="GO" id="GO:0003735">
    <property type="term" value="F:structural constituent of ribosome"/>
    <property type="evidence" value="ECO:0007669"/>
    <property type="project" value="InterPro"/>
</dbReference>
<dbReference type="AlphaFoldDB" id="A0A023FDI6"/>
<evidence type="ECO:0000256" key="3">
    <source>
        <dbReference type="ARBA" id="ARBA00023274"/>
    </source>
</evidence>
<dbReference type="NCBIfam" id="TIGR01030">
    <property type="entry name" value="rpmH_bact"/>
    <property type="match status" value="1"/>
</dbReference>